<organism evidence="18 19">
    <name type="scientific">Ancylostoma ceylanicum</name>
    <dbReference type="NCBI Taxonomy" id="53326"/>
    <lineage>
        <taxon>Eukaryota</taxon>
        <taxon>Metazoa</taxon>
        <taxon>Ecdysozoa</taxon>
        <taxon>Nematoda</taxon>
        <taxon>Chromadorea</taxon>
        <taxon>Rhabditida</taxon>
        <taxon>Rhabditina</taxon>
        <taxon>Rhabditomorpha</taxon>
        <taxon>Strongyloidea</taxon>
        <taxon>Ancylostomatidae</taxon>
        <taxon>Ancylostomatinae</taxon>
        <taxon>Ancylostoma</taxon>
    </lineage>
</organism>
<dbReference type="InterPro" id="IPR027417">
    <property type="entry name" value="P-loop_NTPase"/>
</dbReference>
<evidence type="ECO:0000256" key="3">
    <source>
        <dbReference type="ARBA" id="ARBA00012191"/>
    </source>
</evidence>
<accession>A0A016US79</accession>
<comment type="caution">
    <text evidence="18">The sequence shown here is derived from an EMBL/GenBank/DDBJ whole genome shotgun (WGS) entry which is preliminary data.</text>
</comment>
<keyword evidence="4" id="KW-0813">Transport</keyword>
<keyword evidence="9" id="KW-1278">Translocase</keyword>
<dbReference type="FunFam" id="3.40.50.300:FF:000479">
    <property type="entry name" value="Multidrug resistance protein 1A"/>
    <property type="match status" value="1"/>
</dbReference>
<feature type="transmembrane region" description="Helical" evidence="15">
    <location>
        <begin position="275"/>
        <end position="300"/>
    </location>
</feature>
<dbReference type="PROSITE" id="PS50893">
    <property type="entry name" value="ABC_TRANSPORTER_2"/>
    <property type="match status" value="2"/>
</dbReference>
<keyword evidence="5 15" id="KW-0812">Transmembrane</keyword>
<evidence type="ECO:0000256" key="12">
    <source>
        <dbReference type="ARBA" id="ARBA00023180"/>
    </source>
</evidence>
<evidence type="ECO:0000256" key="10">
    <source>
        <dbReference type="ARBA" id="ARBA00022989"/>
    </source>
</evidence>
<dbReference type="CDD" id="cd18578">
    <property type="entry name" value="ABC_6TM_Pgp_ABCB1_D2_like"/>
    <property type="match status" value="1"/>
</dbReference>
<evidence type="ECO:0000259" key="17">
    <source>
        <dbReference type="PROSITE" id="PS50929"/>
    </source>
</evidence>
<feature type="domain" description="ABC transporter" evidence="16">
    <location>
        <begin position="375"/>
        <end position="611"/>
    </location>
</feature>
<dbReference type="InterPro" id="IPR036640">
    <property type="entry name" value="ABC1_TM_sf"/>
</dbReference>
<feature type="transmembrane region" description="Helical" evidence="15">
    <location>
        <begin position="98"/>
        <end position="123"/>
    </location>
</feature>
<dbReference type="CDD" id="cd18577">
    <property type="entry name" value="ABC_6TM_Pgp_ABCB1_D1_like"/>
    <property type="match status" value="1"/>
</dbReference>
<comment type="subcellular location">
    <subcellularLocation>
        <location evidence="1">Membrane</location>
        <topology evidence="1">Multi-pass membrane protein</topology>
    </subcellularLocation>
</comment>
<keyword evidence="12" id="KW-0325">Glycoprotein</keyword>
<dbReference type="Proteomes" id="UP000024635">
    <property type="component" value="Unassembled WGS sequence"/>
</dbReference>
<name>A0A016US79_9BILA</name>
<feature type="domain" description="ABC transporter" evidence="16">
    <location>
        <begin position="1070"/>
        <end position="1311"/>
    </location>
</feature>
<dbReference type="InterPro" id="IPR017871">
    <property type="entry name" value="ABC_transporter-like_CS"/>
</dbReference>
<dbReference type="GO" id="GO:0005524">
    <property type="term" value="F:ATP binding"/>
    <property type="evidence" value="ECO:0007669"/>
    <property type="project" value="UniProtKB-KW"/>
</dbReference>
<dbReference type="Pfam" id="PF00005">
    <property type="entry name" value="ABC_tran"/>
    <property type="match status" value="2"/>
</dbReference>
<evidence type="ECO:0000256" key="6">
    <source>
        <dbReference type="ARBA" id="ARBA00022737"/>
    </source>
</evidence>
<protein>
    <recommendedName>
        <fullName evidence="3">ABC-type xenobiotic transporter</fullName>
        <ecNumber evidence="3">7.6.2.2</ecNumber>
    </recommendedName>
</protein>
<evidence type="ECO:0000313" key="18">
    <source>
        <dbReference type="EMBL" id="EYC17791.1"/>
    </source>
</evidence>
<dbReference type="STRING" id="53326.A0A016US79"/>
<dbReference type="PANTHER" id="PTHR43394">
    <property type="entry name" value="ATP-DEPENDENT PERMEASE MDL1, MITOCHONDRIAL"/>
    <property type="match status" value="1"/>
</dbReference>
<evidence type="ECO:0000256" key="2">
    <source>
        <dbReference type="ARBA" id="ARBA00007577"/>
    </source>
</evidence>
<feature type="transmembrane region" description="Helical" evidence="15">
    <location>
        <begin position="312"/>
        <end position="332"/>
    </location>
</feature>
<dbReference type="SUPFAM" id="SSF52540">
    <property type="entry name" value="P-loop containing nucleoside triphosphate hydrolases"/>
    <property type="match status" value="2"/>
</dbReference>
<evidence type="ECO:0000256" key="1">
    <source>
        <dbReference type="ARBA" id="ARBA00004141"/>
    </source>
</evidence>
<dbReference type="GO" id="GO:0005743">
    <property type="term" value="C:mitochondrial inner membrane"/>
    <property type="evidence" value="ECO:0007669"/>
    <property type="project" value="TreeGrafter"/>
</dbReference>
<dbReference type="FunFam" id="3.40.50.300:FF:000916">
    <property type="entry name" value="ABC transporter B family member 9"/>
    <property type="match status" value="1"/>
</dbReference>
<feature type="region of interest" description="Disordered" evidence="14">
    <location>
        <begin position="1"/>
        <end position="24"/>
    </location>
</feature>
<keyword evidence="11 15" id="KW-0472">Membrane</keyword>
<comment type="catalytic activity">
    <reaction evidence="13">
        <text>ATP + H2O + xenobioticSide 1 = ADP + phosphate + xenobioticSide 2.</text>
        <dbReference type="EC" id="7.6.2.2"/>
    </reaction>
</comment>
<evidence type="ECO:0000256" key="7">
    <source>
        <dbReference type="ARBA" id="ARBA00022741"/>
    </source>
</evidence>
<evidence type="ECO:0000256" key="9">
    <source>
        <dbReference type="ARBA" id="ARBA00022967"/>
    </source>
</evidence>
<evidence type="ECO:0000256" key="8">
    <source>
        <dbReference type="ARBA" id="ARBA00022840"/>
    </source>
</evidence>
<evidence type="ECO:0000256" key="15">
    <source>
        <dbReference type="SAM" id="Phobius"/>
    </source>
</evidence>
<evidence type="ECO:0000256" key="11">
    <source>
        <dbReference type="ARBA" id="ARBA00023136"/>
    </source>
</evidence>
<evidence type="ECO:0000256" key="4">
    <source>
        <dbReference type="ARBA" id="ARBA00022448"/>
    </source>
</evidence>
<dbReference type="GO" id="GO:0016887">
    <property type="term" value="F:ATP hydrolysis activity"/>
    <property type="evidence" value="ECO:0007669"/>
    <property type="project" value="InterPro"/>
</dbReference>
<dbReference type="SUPFAM" id="SSF90123">
    <property type="entry name" value="ABC transporter transmembrane region"/>
    <property type="match status" value="2"/>
</dbReference>
<feature type="transmembrane region" description="Helical" evidence="15">
    <location>
        <begin position="816"/>
        <end position="837"/>
    </location>
</feature>
<evidence type="ECO:0000313" key="19">
    <source>
        <dbReference type="Proteomes" id="UP000024635"/>
    </source>
</evidence>
<feature type="transmembrane region" description="Helical" evidence="15">
    <location>
        <begin position="40"/>
        <end position="58"/>
    </location>
</feature>
<keyword evidence="6" id="KW-0677">Repeat</keyword>
<dbReference type="SMART" id="SM00382">
    <property type="entry name" value="AAA"/>
    <property type="match status" value="2"/>
</dbReference>
<dbReference type="InterPro" id="IPR003439">
    <property type="entry name" value="ABC_transporter-like_ATP-bd"/>
</dbReference>
<dbReference type="Pfam" id="PF00664">
    <property type="entry name" value="ABC_membrane"/>
    <property type="match status" value="3"/>
</dbReference>
<feature type="transmembrane region" description="Helical" evidence="15">
    <location>
        <begin position="173"/>
        <end position="192"/>
    </location>
</feature>
<dbReference type="InterPro" id="IPR011527">
    <property type="entry name" value="ABC1_TM_dom"/>
</dbReference>
<dbReference type="Gene3D" id="1.20.1560.10">
    <property type="entry name" value="ABC transporter type 1, transmembrane domain"/>
    <property type="match status" value="2"/>
</dbReference>
<evidence type="ECO:0000256" key="14">
    <source>
        <dbReference type="SAM" id="MobiDB-lite"/>
    </source>
</evidence>
<dbReference type="CDD" id="cd03249">
    <property type="entry name" value="ABC_MTABC3_MDL1_MDL2"/>
    <property type="match status" value="2"/>
</dbReference>
<evidence type="ECO:0000256" key="5">
    <source>
        <dbReference type="ARBA" id="ARBA00022692"/>
    </source>
</evidence>
<dbReference type="PROSITE" id="PS00211">
    <property type="entry name" value="ABC_TRANSPORTER_1"/>
    <property type="match status" value="2"/>
</dbReference>
<comment type="similarity">
    <text evidence="2">Belongs to the ABC transporter superfamily. ABCB family. Multidrug resistance exporter (TC 3.A.1.201) subfamily.</text>
</comment>
<sequence length="1311" mass="145500">MNEKSTSKYKVTQPDKLTDPPPTEPDKVPLPMLFRYATKLDFCLMFFGALLAATQGTLNSTSSLIFRHLMDALIIGQFEWDIGVFDDYEFSQLAMNAVYSYTLFGTCQFILGFLSMCCWHTVCQRQVYQIRNRYFAAVLRQDMAWFDKNESGALTTRMSDGIDRIRDGIGDKLGAMFAYVATFIAGMNVALWNSWQMTLVMIAFFPVFFGPLTVASKIMAAIVPKEQKAYANAGATAEEVIHGIRTVVAFNGQEKEIKRYDSHLAKGMKYGVRKALLTSFGTAFIMGALFIAMAVSFWYGTKLVISGNITPGTVFAVFWAVIGGAFAAGQAAPQIGVLISSMTAAAPIFAIIDREPPIDSLSEVGKKLDNVKGKISVADVRFSYPSRPEVEVLKGVTIDIESGQHIALVGHSGCGKSTLVGLLLRFYEQTSGQIFIDDVPLKDLNIKYLRTIVGVVSQEPALFADTVENNIKLGRSDISWEEMETCCKMANAHEFIMGLSQGYKTRIGEGGVQLSGGQKQRVAIARALARNPRILLLDEATSALDAESESIVQEALENAQSGRTTISIAHRLSTIKNVDHIYVFDSGRIVEDGKHDELMTRNGVYAELVKAQEIEKAEAEDTEEEFEFTSFGAKTQLRESLIRKMSKKLSRAISRVSEVTDSELDHLEEEAAEKKVEDASILDIIKYARKEWPELVVALALSVVRGMTFPVFSIIYGRMFKTLTAGTNAEKLHGAMMNALWFTILGLSSGISTLISGYLFGRAGESFTKRLRISLFANIVKQDGEYFDREDHSSGKLTTRLATDAPNIRAAIDQRLADVVGAVSAMIGGISIAFSYGPEMAPIGVLTAGALITIQTLVAQYLKRRGQKDAIKAEEPSRVTVLTRSRQRRFLARRHLGHTRFCTTGTRVRPVVHLVPRGSNFPSPFKEQDFFLASEAIEQHKTVQYLTKEQFFVQKFVHQMNGPHKRSIFRGIIQSLTYSLSVSFVCFNFACAYRYGIWLVQQKICSPYTVFQVIEALNTASMSLIAFATYFPEYVRARLSAALLFQMLREKPKIDSLSPLGKTITLQGSIRFSRLFFSYPVSRRNMVLTGINLKIPAGKTVAFVGPSGCGKSTSIQLIERFYDPVVGKVVRMTRLFEAMPSYKLQSLFDEEDARELNLKHLRSQISLVGQEPILFNYSIRENIAYGVENPTDKEIEDAAKLSNAHSFIAKLPNGYNTIVGERGGMLSGGQKQRIAIARAVIRNPKILLLDEATSALDTESEKIVQEALERAREGRTCIVIAHRLSSIQNADLIVVLKDGNVEVSQIHDVQD</sequence>
<dbReference type="InterPro" id="IPR039421">
    <property type="entry name" value="Type_1_exporter"/>
</dbReference>
<keyword evidence="10 15" id="KW-1133">Transmembrane helix</keyword>
<dbReference type="Gene3D" id="3.40.50.300">
    <property type="entry name" value="P-loop containing nucleotide triphosphate hydrolases"/>
    <property type="match status" value="2"/>
</dbReference>
<keyword evidence="19" id="KW-1185">Reference proteome</keyword>
<keyword evidence="8" id="KW-0067">ATP-binding</keyword>
<reference evidence="19" key="1">
    <citation type="journal article" date="2015" name="Nat. Genet.">
        <title>The genome and transcriptome of the zoonotic hookworm Ancylostoma ceylanicum identify infection-specific gene families.</title>
        <authorList>
            <person name="Schwarz E.M."/>
            <person name="Hu Y."/>
            <person name="Antoshechkin I."/>
            <person name="Miller M.M."/>
            <person name="Sternberg P.W."/>
            <person name="Aroian R.V."/>
        </authorList>
    </citation>
    <scope>NUCLEOTIDE SEQUENCE</scope>
    <source>
        <strain evidence="19">HY135</strain>
    </source>
</reference>
<evidence type="ECO:0000259" key="16">
    <source>
        <dbReference type="PROSITE" id="PS50893"/>
    </source>
</evidence>
<dbReference type="GO" id="GO:0008559">
    <property type="term" value="F:ABC-type xenobiotic transporter activity"/>
    <property type="evidence" value="ECO:0007669"/>
    <property type="project" value="UniProtKB-EC"/>
</dbReference>
<feature type="domain" description="ABC transmembrane type-1" evidence="17">
    <location>
        <begin position="46"/>
        <end position="340"/>
    </location>
</feature>
<dbReference type="PROSITE" id="PS50929">
    <property type="entry name" value="ABC_TM1F"/>
    <property type="match status" value="2"/>
</dbReference>
<dbReference type="OrthoDB" id="6500128at2759"/>
<dbReference type="GO" id="GO:0090374">
    <property type="term" value="P:oligopeptide export from mitochondrion"/>
    <property type="evidence" value="ECO:0007669"/>
    <property type="project" value="TreeGrafter"/>
</dbReference>
<dbReference type="FunFam" id="1.20.1560.10:FF:000018">
    <property type="entry name" value="ATP-binding cassette subfamily B member 11"/>
    <property type="match status" value="1"/>
</dbReference>
<feature type="transmembrane region" description="Helical" evidence="15">
    <location>
        <begin position="739"/>
        <end position="760"/>
    </location>
</feature>
<dbReference type="GO" id="GO:0015421">
    <property type="term" value="F:ABC-type oligopeptide transporter activity"/>
    <property type="evidence" value="ECO:0007669"/>
    <property type="project" value="TreeGrafter"/>
</dbReference>
<dbReference type="EC" id="7.6.2.2" evidence="3"/>
<dbReference type="EMBL" id="JARK01001365">
    <property type="protein sequence ID" value="EYC17791.1"/>
    <property type="molecule type" value="Genomic_DNA"/>
</dbReference>
<proteinExistence type="inferred from homology"/>
<dbReference type="InterPro" id="IPR003593">
    <property type="entry name" value="AAA+_ATPase"/>
</dbReference>
<keyword evidence="7" id="KW-0547">Nucleotide-binding</keyword>
<feature type="transmembrane region" description="Helical" evidence="15">
    <location>
        <begin position="975"/>
        <end position="996"/>
    </location>
</feature>
<feature type="transmembrane region" description="Helical" evidence="15">
    <location>
        <begin position="198"/>
        <end position="220"/>
    </location>
</feature>
<feature type="transmembrane region" description="Helical" evidence="15">
    <location>
        <begin position="695"/>
        <end position="719"/>
    </location>
</feature>
<evidence type="ECO:0000256" key="13">
    <source>
        <dbReference type="ARBA" id="ARBA00034018"/>
    </source>
</evidence>
<dbReference type="PANTHER" id="PTHR43394:SF27">
    <property type="entry name" value="ATP-DEPENDENT TRANSLOCASE ABCB1-LIKE"/>
    <property type="match status" value="1"/>
</dbReference>
<gene>
    <name evidence="18" type="primary">Acey_s0029.g1873</name>
    <name evidence="18" type="ORF">Y032_0029g1873</name>
</gene>
<feature type="domain" description="ABC transmembrane type-1" evidence="17">
    <location>
        <begin position="696"/>
        <end position="1036"/>
    </location>
</feature>
<feature type="transmembrane region" description="Helical" evidence="15">
    <location>
        <begin position="843"/>
        <end position="862"/>
    </location>
</feature>